<dbReference type="OrthoDB" id="6860016at2"/>
<reference evidence="1 2" key="1">
    <citation type="submission" date="2018-06" db="EMBL/GenBank/DDBJ databases">
        <authorList>
            <consortium name="Pathogen Informatics"/>
            <person name="Doyle S."/>
        </authorList>
    </citation>
    <scope>NUCLEOTIDE SEQUENCE [LARGE SCALE GENOMIC DNA]</scope>
    <source>
        <strain evidence="1 2">NCTC12151</strain>
    </source>
</reference>
<dbReference type="RefSeq" id="WP_111738740.1">
    <property type="nucleotide sequence ID" value="NZ_LR698987.1"/>
</dbReference>
<dbReference type="KEGG" id="lri:NCTC12151_00024"/>
<evidence type="ECO:0000313" key="2">
    <source>
        <dbReference type="Proteomes" id="UP000249005"/>
    </source>
</evidence>
<proteinExistence type="predicted"/>
<accession>A0A2X4U235</accession>
<evidence type="ECO:0000313" key="1">
    <source>
        <dbReference type="EMBL" id="SQI33877.1"/>
    </source>
</evidence>
<dbReference type="Proteomes" id="UP000249005">
    <property type="component" value="Chromosome 1"/>
</dbReference>
<dbReference type="Gene3D" id="2.60.200.60">
    <property type="match status" value="1"/>
</dbReference>
<dbReference type="EMBL" id="LS483470">
    <property type="protein sequence ID" value="SQI33877.1"/>
    <property type="molecule type" value="Genomic_DNA"/>
</dbReference>
<dbReference type="CDD" id="cd14744">
    <property type="entry name" value="PAAR_CT_2"/>
    <property type="match status" value="1"/>
</dbReference>
<keyword evidence="2" id="KW-1185">Reference proteome</keyword>
<organism evidence="1 2">
    <name type="scientific">Leminorella richardii</name>
    <dbReference type="NCBI Taxonomy" id="158841"/>
    <lineage>
        <taxon>Bacteria</taxon>
        <taxon>Pseudomonadati</taxon>
        <taxon>Pseudomonadota</taxon>
        <taxon>Gammaproteobacteria</taxon>
        <taxon>Enterobacterales</taxon>
        <taxon>Budviciaceae</taxon>
        <taxon>Leminorella</taxon>
    </lineage>
</organism>
<name>A0A2X4U235_9GAMM</name>
<dbReference type="InterPro" id="IPR008727">
    <property type="entry name" value="PAAR_motif"/>
</dbReference>
<sequence length="88" mass="8967">MSNGLIRLGDRTSHGGEVITATSTIIIDGKAVARVGDLVSCPREGHGVNSIVEGSPVWMTGGKFVAVDGCRAACGCVLITSLPQITVS</sequence>
<gene>
    <name evidence="1" type="ORF">NCTC12151_00024</name>
</gene>
<dbReference type="Pfam" id="PF05488">
    <property type="entry name" value="PAAR_motif"/>
    <property type="match status" value="1"/>
</dbReference>
<dbReference type="AlphaFoldDB" id="A0A2X4U235"/>
<protein>
    <submittedName>
        <fullName evidence="1">Uncharacterized conserved protein</fullName>
    </submittedName>
</protein>